<accession>Q8GPR5</accession>
<organism evidence="1">
    <name type="scientific">Pseudomonas aeruginosa</name>
    <dbReference type="NCBI Taxonomy" id="287"/>
    <lineage>
        <taxon>Bacteria</taxon>
        <taxon>Pseudomonadati</taxon>
        <taxon>Pseudomonadota</taxon>
        <taxon>Gammaproteobacteria</taxon>
        <taxon>Pseudomonadales</taxon>
        <taxon>Pseudomonadaceae</taxon>
        <taxon>Pseudomonas</taxon>
    </lineage>
</organism>
<name>Q8GPR5_PSEAI</name>
<dbReference type="AlphaFoldDB" id="Q8GPR5"/>
<dbReference type="EMBL" id="AF440524">
    <property type="protein sequence ID" value="AAN62309.1"/>
    <property type="molecule type" value="Genomic_DNA"/>
</dbReference>
<protein>
    <submittedName>
        <fullName evidence="1">Uncharacterized protein ORF SG88</fullName>
    </submittedName>
</protein>
<evidence type="ECO:0000313" key="1">
    <source>
        <dbReference type="EMBL" id="AAN62309.1"/>
    </source>
</evidence>
<sequence>MGNVDCAFFSQLAIWTGRSGCHGSWRRAFLQVIQAIAYMAAWRDGDAAFQLDRRWDRLVSFLFPEIAEQLITTP</sequence>
<reference evidence="1" key="1">
    <citation type="journal article" date="2002" name="J. Bacteriol.">
        <title>Gene islands integrated into tRNA(Gly) genes confer genome diversity on a Pseudomonas aeruginosa clone.</title>
        <authorList>
            <person name="Larbig K.D."/>
            <person name="Christmann A."/>
            <person name="Johann A."/>
            <person name="Klockgether J."/>
            <person name="Hartsch T."/>
            <person name="Merkl R."/>
            <person name="Wiehlmann L."/>
            <person name="Fritz H.-J."/>
            <person name="Tuemmler B."/>
        </authorList>
    </citation>
    <scope>NUCLEOTIDE SEQUENCE</scope>
    <source>
        <strain evidence="1">SG17M</strain>
    </source>
</reference>
<gene>
    <name evidence="1" type="primary">ORF SG88</name>
</gene>
<proteinExistence type="predicted"/>